<sequence length="62" mass="6949">MLMMASGEVRLFGAVRFDQMFYRTHERLYDAPPTESSIVEIVFESACRVSGDGGHAGRPGRR</sequence>
<dbReference type="Proteomes" id="UP000321769">
    <property type="component" value="Unassembled WGS sequence"/>
</dbReference>
<evidence type="ECO:0000313" key="2">
    <source>
        <dbReference type="Proteomes" id="UP000321769"/>
    </source>
</evidence>
<protein>
    <submittedName>
        <fullName evidence="1">Uncharacterized protein</fullName>
    </submittedName>
</protein>
<proteinExistence type="predicted"/>
<keyword evidence="2" id="KW-1185">Reference proteome</keyword>
<name>A0A512HQV6_9ACTN</name>
<organism evidence="1 2">
    <name type="scientific">Aeromicrobium flavum</name>
    <dbReference type="NCBI Taxonomy" id="416568"/>
    <lineage>
        <taxon>Bacteria</taxon>
        <taxon>Bacillati</taxon>
        <taxon>Actinomycetota</taxon>
        <taxon>Actinomycetes</taxon>
        <taxon>Propionibacteriales</taxon>
        <taxon>Nocardioidaceae</taxon>
        <taxon>Aeromicrobium</taxon>
    </lineage>
</organism>
<evidence type="ECO:0000313" key="1">
    <source>
        <dbReference type="EMBL" id="GEO87835.1"/>
    </source>
</evidence>
<accession>A0A512HQV6</accession>
<dbReference type="AlphaFoldDB" id="A0A512HQV6"/>
<dbReference type="EMBL" id="BJZQ01000001">
    <property type="protein sequence ID" value="GEO87835.1"/>
    <property type="molecule type" value="Genomic_DNA"/>
</dbReference>
<comment type="caution">
    <text evidence="1">The sequence shown here is derived from an EMBL/GenBank/DDBJ whole genome shotgun (WGS) entry which is preliminary data.</text>
</comment>
<gene>
    <name evidence="1" type="ORF">AFL01nite_01620</name>
</gene>
<reference evidence="1 2" key="1">
    <citation type="submission" date="2019-07" db="EMBL/GenBank/DDBJ databases">
        <title>Whole genome shotgun sequence of Aeromicrobium flavum NBRC 107625.</title>
        <authorList>
            <person name="Hosoyama A."/>
            <person name="Uohara A."/>
            <person name="Ohji S."/>
            <person name="Ichikawa N."/>
        </authorList>
    </citation>
    <scope>NUCLEOTIDE SEQUENCE [LARGE SCALE GENOMIC DNA]</scope>
    <source>
        <strain evidence="1 2">NBRC 107625</strain>
    </source>
</reference>